<evidence type="ECO:0000256" key="1">
    <source>
        <dbReference type="SAM" id="Phobius"/>
    </source>
</evidence>
<keyword evidence="1" id="KW-1133">Transmembrane helix</keyword>
<evidence type="ECO:0000313" key="3">
    <source>
        <dbReference type="Proteomes" id="UP000321940"/>
    </source>
</evidence>
<feature type="transmembrane region" description="Helical" evidence="1">
    <location>
        <begin position="48"/>
        <end position="70"/>
    </location>
</feature>
<organism evidence="2 3">
    <name type="scientific">Bartonella kosoyi</name>
    <dbReference type="NCBI Taxonomy" id="2133959"/>
    <lineage>
        <taxon>Bacteria</taxon>
        <taxon>Pseudomonadati</taxon>
        <taxon>Pseudomonadota</taxon>
        <taxon>Alphaproteobacteria</taxon>
        <taxon>Hyphomicrobiales</taxon>
        <taxon>Bartonellaceae</taxon>
        <taxon>Bartonella</taxon>
    </lineage>
</organism>
<dbReference type="RefSeq" id="WP_120099971.1">
    <property type="nucleotide sequence ID" value="NZ_CP031843.2"/>
</dbReference>
<dbReference type="Proteomes" id="UP000321940">
    <property type="component" value="Chromosome"/>
</dbReference>
<keyword evidence="1" id="KW-0812">Transmembrane</keyword>
<feature type="transmembrane region" description="Helical" evidence="1">
    <location>
        <begin position="82"/>
        <end position="100"/>
    </location>
</feature>
<sequence>MKQLNTFRVKIYNKINSIIITSMMFLMFESAYAQTETKSLDVFTGMQYGLSILVPIVAAIILLFLLLIYIFRLIARATFMRWAFSVIIAGAAFYISHILFHLQ</sequence>
<dbReference type="AlphaFoldDB" id="A0A5B9CU96"/>
<dbReference type="EMBL" id="CP031843">
    <property type="protein sequence ID" value="QEE08212.1"/>
    <property type="molecule type" value="Genomic_DNA"/>
</dbReference>
<reference evidence="2 3" key="1">
    <citation type="journal article" date="2020" name="Int. J. Syst. Evol. Microbiol.">
        <title>Bartonella kosoyi sp. nov. and Bartonella krasnovii sp. nov., two novel species closely related to the zoonotic Bartonella elizabethae, isolated from black rats and wild desert rodent-fleas.</title>
        <authorList>
            <person name="Gutierrez R."/>
            <person name="Shalit T."/>
            <person name="Markus B."/>
            <person name="Yuan C."/>
            <person name="Nachum-Biala Y."/>
            <person name="Elad D."/>
            <person name="Harrus S."/>
        </authorList>
    </citation>
    <scope>NUCLEOTIDE SEQUENCE [LARGE SCALE GENOMIC DNA]</scope>
    <source>
        <strain evidence="2 3">Tel Aviv</strain>
    </source>
</reference>
<keyword evidence="3" id="KW-1185">Reference proteome</keyword>
<proteinExistence type="predicted"/>
<evidence type="ECO:0000313" key="2">
    <source>
        <dbReference type="EMBL" id="QEE08212.1"/>
    </source>
</evidence>
<gene>
    <name evidence="2" type="ORF">D1093_00770</name>
</gene>
<accession>A0A5B9CU96</accession>
<feature type="transmembrane region" description="Helical" evidence="1">
    <location>
        <begin position="12"/>
        <end position="28"/>
    </location>
</feature>
<protein>
    <submittedName>
        <fullName evidence="2">TrwL8 protein</fullName>
    </submittedName>
</protein>
<keyword evidence="1" id="KW-0472">Membrane</keyword>
<name>A0A5B9CU96_9HYPH</name>
<dbReference type="KEGG" id="bky:D1093_00770"/>